<dbReference type="GO" id="GO:0003723">
    <property type="term" value="F:RNA binding"/>
    <property type="evidence" value="ECO:0007669"/>
    <property type="project" value="UniProtKB-KW"/>
</dbReference>
<dbReference type="Gene3D" id="3.10.20.30">
    <property type="match status" value="1"/>
</dbReference>
<dbReference type="Pfam" id="PF04607">
    <property type="entry name" value="RelA_SpoT"/>
    <property type="match status" value="1"/>
</dbReference>
<evidence type="ECO:0000259" key="3">
    <source>
        <dbReference type="PROSITE" id="PS51880"/>
    </source>
</evidence>
<accession>A0A955L3D9</accession>
<gene>
    <name evidence="4" type="ORF">KC660_01865</name>
</gene>
<sequence>PVAVSKLAIQIGLDDSAVIASLLHDTLEDTKVTSQDISQLFGDEVLKLVQGVTNLRGLGKISQNEEFIANTRKMILASADDVRVLLIKLCDRMHNARTIKGLSPERRRSYADEILLIFAPLSEYFGIGVFQKEFQDIAFREIDPDNYSKISSSLREINKKQAVRYEKFAEEIQTKLKELKIKSEISFRKKGIYSSYKKLEKYEKDSPDKTFSLKDFPDLFALRILVKTVPECYTVLGYLHQRWNYIPEEFSDYISKPKPNGYRSIHTILETNRWGKVEVQIKTFEMHEYNEFGPASHIAYKAGGKTSGESFSWVKNLMRWTGNKNNGRNDYEVNLFNENVYLFTPKGQLIELPKDATPIDFAYRIHSSIGDSCTGAKVNGKIVSLDTKLKTGDQVEIIVSKSKKYPSRDWLNIAVSQSTKAHIRRGLREKESFEARQEGKTKVFEAIKSNQNYSENEIESLLLAHLNEFNCNSLDTLYERVGHKTVTTVKVVNTLYPDKNQHQRTKKNVTTQGKMVINIEGIKELEYQLAKCCNPKPKDKICAYLTTQNTTKIHKAECLTLRRMKGNSSRLLKANWEEKEGYEKQN</sequence>
<organism evidence="4 5">
    <name type="scientific">Candidatus Dojkabacteria bacterium</name>
    <dbReference type="NCBI Taxonomy" id="2099670"/>
    <lineage>
        <taxon>Bacteria</taxon>
        <taxon>Candidatus Dojkabacteria</taxon>
    </lineage>
</organism>
<dbReference type="InterPro" id="IPR033655">
    <property type="entry name" value="TGS_RelA/SpoT"/>
</dbReference>
<protein>
    <submittedName>
        <fullName evidence="4">Bifunctional (P)ppGpp synthetase/guanosine-3',5'-bis(Diphosphate) 3'-pyrophosphohydrolase</fullName>
    </submittedName>
</protein>
<reference evidence="4" key="1">
    <citation type="submission" date="2020-04" db="EMBL/GenBank/DDBJ databases">
        <authorList>
            <person name="Zhang T."/>
        </authorList>
    </citation>
    <scope>NUCLEOTIDE SEQUENCE</scope>
    <source>
        <strain evidence="4">HKST-UBA10</strain>
    </source>
</reference>
<reference evidence="4" key="2">
    <citation type="journal article" date="2021" name="Microbiome">
        <title>Successional dynamics and alternative stable states in a saline activated sludge microbial community over 9 years.</title>
        <authorList>
            <person name="Wang Y."/>
            <person name="Ye J."/>
            <person name="Ju F."/>
            <person name="Liu L."/>
            <person name="Boyd J.A."/>
            <person name="Deng Y."/>
            <person name="Parks D.H."/>
            <person name="Jiang X."/>
            <person name="Yin X."/>
            <person name="Woodcroft B.J."/>
            <person name="Tyson G.W."/>
            <person name="Hugenholtz P."/>
            <person name="Polz M.F."/>
            <person name="Zhang T."/>
        </authorList>
    </citation>
    <scope>NUCLEOTIDE SEQUENCE</scope>
    <source>
        <strain evidence="4">HKST-UBA10</strain>
    </source>
</reference>
<dbReference type="InterPro" id="IPR043519">
    <property type="entry name" value="NT_sf"/>
</dbReference>
<dbReference type="GO" id="GO:0005886">
    <property type="term" value="C:plasma membrane"/>
    <property type="evidence" value="ECO:0007669"/>
    <property type="project" value="TreeGrafter"/>
</dbReference>
<feature type="non-terminal residue" evidence="4">
    <location>
        <position position="1"/>
    </location>
</feature>
<dbReference type="PROSITE" id="PS51880">
    <property type="entry name" value="TGS"/>
    <property type="match status" value="1"/>
</dbReference>
<dbReference type="SMART" id="SM00954">
    <property type="entry name" value="RelA_SpoT"/>
    <property type="match status" value="1"/>
</dbReference>
<dbReference type="Gene3D" id="1.10.3210.10">
    <property type="entry name" value="Hypothetical protein af1432"/>
    <property type="match status" value="1"/>
</dbReference>
<dbReference type="Pfam" id="PF19296">
    <property type="entry name" value="RelA_AH_RIS"/>
    <property type="match status" value="1"/>
</dbReference>
<dbReference type="AlphaFoldDB" id="A0A955L3D9"/>
<dbReference type="SUPFAM" id="SSF109604">
    <property type="entry name" value="HD-domain/PDEase-like"/>
    <property type="match status" value="1"/>
</dbReference>
<dbReference type="InterPro" id="IPR012675">
    <property type="entry name" value="Beta-grasp_dom_sf"/>
</dbReference>
<dbReference type="SUPFAM" id="SSF81301">
    <property type="entry name" value="Nucleotidyltransferase"/>
    <property type="match status" value="1"/>
</dbReference>
<dbReference type="InterPro" id="IPR012676">
    <property type="entry name" value="TGS-like"/>
</dbReference>
<dbReference type="GO" id="GO:0015969">
    <property type="term" value="P:guanosine tetraphosphate metabolic process"/>
    <property type="evidence" value="ECO:0007669"/>
    <property type="project" value="InterPro"/>
</dbReference>
<dbReference type="NCBIfam" id="TIGR00691">
    <property type="entry name" value="spoT_relA"/>
    <property type="match status" value="1"/>
</dbReference>
<dbReference type="InterPro" id="IPR004095">
    <property type="entry name" value="TGS"/>
</dbReference>
<dbReference type="EMBL" id="JAGQLG010000069">
    <property type="protein sequence ID" value="MCA9382134.1"/>
    <property type="molecule type" value="Genomic_DNA"/>
</dbReference>
<evidence type="ECO:0000256" key="1">
    <source>
        <dbReference type="PROSITE-ProRule" id="PRU00182"/>
    </source>
</evidence>
<dbReference type="CDD" id="cd05399">
    <property type="entry name" value="NT_Rel-Spo_like"/>
    <property type="match status" value="1"/>
</dbReference>
<dbReference type="Pfam" id="PF02824">
    <property type="entry name" value="TGS"/>
    <property type="match status" value="1"/>
</dbReference>
<dbReference type="InterPro" id="IPR004811">
    <property type="entry name" value="RelA/Spo_fam"/>
</dbReference>
<dbReference type="InterPro" id="IPR007685">
    <property type="entry name" value="RelA_SpoT"/>
</dbReference>
<dbReference type="SUPFAM" id="SSF81271">
    <property type="entry name" value="TGS-like"/>
    <property type="match status" value="1"/>
</dbReference>
<feature type="domain" description="TGS" evidence="3">
    <location>
        <begin position="337"/>
        <end position="399"/>
    </location>
</feature>
<dbReference type="CDD" id="cd01668">
    <property type="entry name" value="TGS_RSH"/>
    <property type="match status" value="1"/>
</dbReference>
<dbReference type="FunFam" id="3.10.20.30:FF:000002">
    <property type="entry name" value="GTP pyrophosphokinase (RelA/SpoT)"/>
    <property type="match status" value="1"/>
</dbReference>
<dbReference type="Gene3D" id="3.30.460.10">
    <property type="entry name" value="Beta Polymerase, domain 2"/>
    <property type="match status" value="1"/>
</dbReference>
<dbReference type="Proteomes" id="UP000782843">
    <property type="component" value="Unassembled WGS sequence"/>
</dbReference>
<name>A0A955L3D9_9BACT</name>
<evidence type="ECO:0000313" key="5">
    <source>
        <dbReference type="Proteomes" id="UP000782843"/>
    </source>
</evidence>
<comment type="function">
    <text evidence="2">In eubacteria ppGpp (guanosine 3'-diphosphate 5'-diphosphate) is a mediator of the stringent response that coordinates a variety of cellular activities in response to changes in nutritional abundance.</text>
</comment>
<proteinExistence type="inferred from homology"/>
<keyword evidence="1" id="KW-0694">RNA-binding</keyword>
<dbReference type="PANTHER" id="PTHR21262">
    <property type="entry name" value="GUANOSINE-3',5'-BIS DIPHOSPHATE 3'-PYROPHOSPHOHYDROLASE"/>
    <property type="match status" value="1"/>
</dbReference>
<dbReference type="PANTHER" id="PTHR21262:SF31">
    <property type="entry name" value="GTP PYROPHOSPHOKINASE"/>
    <property type="match status" value="1"/>
</dbReference>
<comment type="similarity">
    <text evidence="2">Belongs to the relA/spoT family.</text>
</comment>
<evidence type="ECO:0000313" key="4">
    <source>
        <dbReference type="EMBL" id="MCA9382134.1"/>
    </source>
</evidence>
<dbReference type="PROSITE" id="PS50889">
    <property type="entry name" value="S4"/>
    <property type="match status" value="1"/>
</dbReference>
<evidence type="ECO:0000256" key="2">
    <source>
        <dbReference type="RuleBase" id="RU003847"/>
    </source>
</evidence>
<dbReference type="Pfam" id="PF13328">
    <property type="entry name" value="HD_4"/>
    <property type="match status" value="1"/>
</dbReference>
<comment type="caution">
    <text evidence="4">The sequence shown here is derived from an EMBL/GenBank/DDBJ whole genome shotgun (WGS) entry which is preliminary data.</text>
</comment>
<dbReference type="InterPro" id="IPR045600">
    <property type="entry name" value="RelA/SpoT_AH_RIS"/>
</dbReference>